<feature type="region of interest" description="Disordered" evidence="4">
    <location>
        <begin position="1"/>
        <end position="22"/>
    </location>
</feature>
<dbReference type="PANTHER" id="PTHR43212:SF3">
    <property type="entry name" value="QUERCETIN 2,3-DIOXYGENASE"/>
    <property type="match status" value="1"/>
</dbReference>
<dbReference type="Gene3D" id="2.60.120.10">
    <property type="entry name" value="Jelly Rolls"/>
    <property type="match status" value="2"/>
</dbReference>
<evidence type="ECO:0000313" key="7">
    <source>
        <dbReference type="Proteomes" id="UP000018001"/>
    </source>
</evidence>
<dbReference type="AlphaFoldDB" id="V5I1G7"/>
<feature type="binding site" evidence="2">
    <location>
        <position position="70"/>
    </location>
    <ligand>
        <name>Fe cation</name>
        <dbReference type="ChEBI" id="CHEBI:24875"/>
    </ligand>
</feature>
<feature type="domain" description="Pirin N-terminal" evidence="5">
    <location>
        <begin position="24"/>
        <end position="145"/>
    </location>
</feature>
<comment type="caution">
    <text evidence="6">The sequence shown here is derived from an EMBL/GenBank/DDBJ whole genome shotgun (WGS) entry which is preliminary data.</text>
</comment>
<evidence type="ECO:0000259" key="5">
    <source>
        <dbReference type="Pfam" id="PF02678"/>
    </source>
</evidence>
<name>V5I1G7_BYSSN</name>
<keyword evidence="2" id="KW-0479">Metal-binding</keyword>
<keyword evidence="7" id="KW-1185">Reference proteome</keyword>
<dbReference type="PANTHER" id="PTHR43212">
    <property type="entry name" value="QUERCETIN 2,3-DIOXYGENASE"/>
    <property type="match status" value="1"/>
</dbReference>
<evidence type="ECO:0000256" key="1">
    <source>
        <dbReference type="ARBA" id="ARBA00008416"/>
    </source>
</evidence>
<dbReference type="PIRSF" id="PIRSF006232">
    <property type="entry name" value="Pirin"/>
    <property type="match status" value="1"/>
</dbReference>
<evidence type="ECO:0000256" key="2">
    <source>
        <dbReference type="PIRSR" id="PIRSR006232-1"/>
    </source>
</evidence>
<keyword evidence="2" id="KW-0408">Iron</keyword>
<proteinExistence type="inferred from homology"/>
<evidence type="ECO:0000313" key="6">
    <source>
        <dbReference type="EMBL" id="GAD96535.1"/>
    </source>
</evidence>
<dbReference type="InParanoid" id="V5I1G7"/>
<dbReference type="Proteomes" id="UP000018001">
    <property type="component" value="Unassembled WGS sequence"/>
</dbReference>
<dbReference type="HOGENOM" id="CLU_064194_3_0_1"/>
<dbReference type="InterPro" id="IPR012093">
    <property type="entry name" value="Pirin"/>
</dbReference>
<evidence type="ECO:0000256" key="4">
    <source>
        <dbReference type="SAM" id="MobiDB-lite"/>
    </source>
</evidence>
<dbReference type="SUPFAM" id="SSF51182">
    <property type="entry name" value="RmlC-like cupins"/>
    <property type="match status" value="1"/>
</dbReference>
<dbReference type="OrthoDB" id="10261807at2759"/>
<sequence>MPKPTLPKATITPRRSEDRKYTKGQGNWLRSYQTFSFDSNYDHKYTNFGSIMVLNEDLVAPRKGFATHHHQDAEIFSYVLKGQLTHRDSTVKKGDEEMGEEEKRGKRLFCRMKRGDVQFTTGGSGISHSEQNEKSKVVHFLQIWIRPWKDGLKPIYHTRTFNDSDKKEGFVLIISPLAAGPEATLADEEAAIPKVPETIPIHADFVMGASIIGAGSMFSWIVGGGSDIVSSKKKRNVYVHVAMTAGGKAKVRLDGREEAGELNEGDGAFVSGVNAGDMLTVESIGSVEAEVVVLDSN</sequence>
<dbReference type="Pfam" id="PF02678">
    <property type="entry name" value="Pirin"/>
    <property type="match status" value="1"/>
</dbReference>
<reference evidence="7" key="1">
    <citation type="journal article" date="2014" name="Genome Announc.">
        <title>Draft genome sequence of the formaldehyde-resistant fungus Byssochlamys spectabilis No. 5 (anamorph Paecilomyces variotii No. 5) (NBRC109023).</title>
        <authorList>
            <person name="Oka T."/>
            <person name="Ekino K."/>
            <person name="Fukuda K."/>
            <person name="Nomura Y."/>
        </authorList>
    </citation>
    <scope>NUCLEOTIDE SEQUENCE [LARGE SCALE GENOMIC DNA]</scope>
    <source>
        <strain evidence="7">No. 5 / NBRC 109023</strain>
    </source>
</reference>
<comment type="similarity">
    <text evidence="1 3">Belongs to the pirin family.</text>
</comment>
<evidence type="ECO:0000256" key="3">
    <source>
        <dbReference type="RuleBase" id="RU003457"/>
    </source>
</evidence>
<comment type="cofactor">
    <cofactor evidence="2">
        <name>Fe cation</name>
        <dbReference type="ChEBI" id="CHEBI:24875"/>
    </cofactor>
    <text evidence="2">Binds 1 Fe cation per subunit.</text>
</comment>
<dbReference type="InterPro" id="IPR011051">
    <property type="entry name" value="RmlC_Cupin_sf"/>
</dbReference>
<accession>V5I1G7</accession>
<dbReference type="eggNOG" id="ENOG502RXW4">
    <property type="taxonomic scope" value="Eukaryota"/>
</dbReference>
<organism evidence="6 7">
    <name type="scientific">Byssochlamys spectabilis (strain No. 5 / NBRC 109023)</name>
    <name type="common">Paecilomyces variotii</name>
    <dbReference type="NCBI Taxonomy" id="1356009"/>
    <lineage>
        <taxon>Eukaryota</taxon>
        <taxon>Fungi</taxon>
        <taxon>Dikarya</taxon>
        <taxon>Ascomycota</taxon>
        <taxon>Pezizomycotina</taxon>
        <taxon>Eurotiomycetes</taxon>
        <taxon>Eurotiomycetidae</taxon>
        <taxon>Eurotiales</taxon>
        <taxon>Thermoascaceae</taxon>
        <taxon>Paecilomyces</taxon>
    </lineage>
</organism>
<feature type="binding site" evidence="2">
    <location>
        <position position="128"/>
    </location>
    <ligand>
        <name>Fe cation</name>
        <dbReference type="ChEBI" id="CHEBI:24875"/>
    </ligand>
</feature>
<dbReference type="InterPro" id="IPR003829">
    <property type="entry name" value="Pirin_N_dom"/>
</dbReference>
<feature type="binding site" evidence="2">
    <location>
        <position position="130"/>
    </location>
    <ligand>
        <name>Fe cation</name>
        <dbReference type="ChEBI" id="CHEBI:24875"/>
    </ligand>
</feature>
<feature type="binding site" evidence="2">
    <location>
        <position position="68"/>
    </location>
    <ligand>
        <name>Fe cation</name>
        <dbReference type="ChEBI" id="CHEBI:24875"/>
    </ligand>
</feature>
<dbReference type="InterPro" id="IPR014710">
    <property type="entry name" value="RmlC-like_jellyroll"/>
</dbReference>
<dbReference type="EMBL" id="BAUL01000168">
    <property type="protein sequence ID" value="GAD96535.1"/>
    <property type="molecule type" value="Genomic_DNA"/>
</dbReference>
<dbReference type="GO" id="GO:0046872">
    <property type="term" value="F:metal ion binding"/>
    <property type="evidence" value="ECO:0007669"/>
    <property type="project" value="UniProtKB-KW"/>
</dbReference>
<protein>
    <recommendedName>
        <fullName evidence="5">Pirin N-terminal domain-containing protein</fullName>
    </recommendedName>
</protein>
<gene>
    <name evidence="6" type="ORF">PVAR5_5192</name>
</gene>